<dbReference type="Pfam" id="PF11838">
    <property type="entry name" value="ERAP1_C"/>
    <property type="match status" value="1"/>
</dbReference>
<dbReference type="PANTHER" id="PTHR11533">
    <property type="entry name" value="PROTEASE M1 ZINC METALLOPROTEASE"/>
    <property type="match status" value="1"/>
</dbReference>
<dbReference type="GO" id="GO:0005737">
    <property type="term" value="C:cytoplasm"/>
    <property type="evidence" value="ECO:0007669"/>
    <property type="project" value="TreeGrafter"/>
</dbReference>
<gene>
    <name evidence="3" type="ORF">CAUJ_LOCUS10446</name>
</gene>
<comment type="caution">
    <text evidence="3">The sequence shown here is derived from an EMBL/GenBank/DDBJ whole genome shotgun (WGS) entry which is preliminary data.</text>
</comment>
<proteinExistence type="inferred from homology"/>
<dbReference type="OrthoDB" id="275509at2759"/>
<dbReference type="GO" id="GO:0005615">
    <property type="term" value="C:extracellular space"/>
    <property type="evidence" value="ECO:0007669"/>
    <property type="project" value="TreeGrafter"/>
</dbReference>
<dbReference type="GO" id="GO:0043171">
    <property type="term" value="P:peptide catabolic process"/>
    <property type="evidence" value="ECO:0007669"/>
    <property type="project" value="TreeGrafter"/>
</dbReference>
<feature type="domain" description="ERAP1-like C-terminal" evidence="2">
    <location>
        <begin position="6"/>
        <end position="290"/>
    </location>
</feature>
<organism evidence="3 4">
    <name type="scientific">Caenorhabditis auriculariae</name>
    <dbReference type="NCBI Taxonomy" id="2777116"/>
    <lineage>
        <taxon>Eukaryota</taxon>
        <taxon>Metazoa</taxon>
        <taxon>Ecdysozoa</taxon>
        <taxon>Nematoda</taxon>
        <taxon>Chromadorea</taxon>
        <taxon>Rhabditida</taxon>
        <taxon>Rhabditina</taxon>
        <taxon>Rhabditomorpha</taxon>
        <taxon>Rhabditoidea</taxon>
        <taxon>Rhabditidae</taxon>
        <taxon>Peloderinae</taxon>
        <taxon>Caenorhabditis</taxon>
    </lineage>
</organism>
<dbReference type="Proteomes" id="UP000835052">
    <property type="component" value="Unassembled WGS sequence"/>
</dbReference>
<evidence type="ECO:0000313" key="3">
    <source>
        <dbReference type="EMBL" id="CAD6194527.1"/>
    </source>
</evidence>
<dbReference type="PANTHER" id="PTHR11533:SF174">
    <property type="entry name" value="PUROMYCIN-SENSITIVE AMINOPEPTIDASE-RELATED"/>
    <property type="match status" value="1"/>
</dbReference>
<dbReference type="GO" id="GO:0042277">
    <property type="term" value="F:peptide binding"/>
    <property type="evidence" value="ECO:0007669"/>
    <property type="project" value="TreeGrafter"/>
</dbReference>
<dbReference type="GO" id="GO:0070006">
    <property type="term" value="F:metalloaminopeptidase activity"/>
    <property type="evidence" value="ECO:0007669"/>
    <property type="project" value="TreeGrafter"/>
</dbReference>
<dbReference type="GO" id="GO:0016020">
    <property type="term" value="C:membrane"/>
    <property type="evidence" value="ECO:0007669"/>
    <property type="project" value="TreeGrafter"/>
</dbReference>
<sequence>MLPDIASKRMPVLDRFGLINDLFALVNAGRVSISQFVSVAAASLHEDEYVVWGAIDEGLSRFSNVALHINDETKQRVNKLYVKLFAEAGAKLGFVEEAGEDSQKMMLRSQQSNKFTEMFNDHVEKQTPLHPDIRLAVFGNAARNGGKEAFDRLLKIRETTTFGEIDRQCIVAMSQTPDEALLTQLFDYGIGQNKVRPQDQLYLFLGTGATRMAQDFAWKYFKQNIKSFMSKYGGANSSLFQRCLKFSGENFSTEAQAKEFQDYFCSCEELTDVDRQTLTRPIGQTVESIRLGARLLEANREAIENLLKQHNL</sequence>
<evidence type="ECO:0000313" key="4">
    <source>
        <dbReference type="Proteomes" id="UP000835052"/>
    </source>
</evidence>
<dbReference type="GO" id="GO:0008270">
    <property type="term" value="F:zinc ion binding"/>
    <property type="evidence" value="ECO:0007669"/>
    <property type="project" value="TreeGrafter"/>
</dbReference>
<dbReference type="EMBL" id="CAJGYM010000045">
    <property type="protein sequence ID" value="CAD6194527.1"/>
    <property type="molecule type" value="Genomic_DNA"/>
</dbReference>
<accession>A0A8S1HH95</accession>
<keyword evidence="4" id="KW-1185">Reference proteome</keyword>
<dbReference type="AlphaFoldDB" id="A0A8S1HH95"/>
<name>A0A8S1HH95_9PELO</name>
<reference evidence="3" key="1">
    <citation type="submission" date="2020-10" db="EMBL/GenBank/DDBJ databases">
        <authorList>
            <person name="Kikuchi T."/>
        </authorList>
    </citation>
    <scope>NUCLEOTIDE SEQUENCE</scope>
    <source>
        <strain evidence="3">NKZ352</strain>
    </source>
</reference>
<comment type="similarity">
    <text evidence="1">Belongs to the peptidase M1 family.</text>
</comment>
<dbReference type="InterPro" id="IPR024571">
    <property type="entry name" value="ERAP1-like_C_dom"/>
</dbReference>
<dbReference type="InterPro" id="IPR050344">
    <property type="entry name" value="Peptidase_M1_aminopeptidases"/>
</dbReference>
<dbReference type="GO" id="GO:0006508">
    <property type="term" value="P:proteolysis"/>
    <property type="evidence" value="ECO:0007669"/>
    <property type="project" value="TreeGrafter"/>
</dbReference>
<evidence type="ECO:0000256" key="1">
    <source>
        <dbReference type="ARBA" id="ARBA00010136"/>
    </source>
</evidence>
<evidence type="ECO:0000259" key="2">
    <source>
        <dbReference type="Pfam" id="PF11838"/>
    </source>
</evidence>
<dbReference type="Gene3D" id="1.25.50.20">
    <property type="match status" value="1"/>
</dbReference>
<protein>
    <recommendedName>
        <fullName evidence="2">ERAP1-like C-terminal domain-containing protein</fullName>
    </recommendedName>
</protein>